<keyword evidence="1 2" id="KW-0732">Signal</keyword>
<proteinExistence type="predicted"/>
<dbReference type="SUPFAM" id="SSF53850">
    <property type="entry name" value="Periplasmic binding protein-like II"/>
    <property type="match status" value="1"/>
</dbReference>
<feature type="domain" description="Solute-binding protein family 3/N-terminal" evidence="3">
    <location>
        <begin position="49"/>
        <end position="279"/>
    </location>
</feature>
<dbReference type="RefSeq" id="WP_095446026.1">
    <property type="nucleotide sequence ID" value="NZ_CP022604.1"/>
</dbReference>
<dbReference type="OrthoDB" id="9796586at2"/>
<dbReference type="PANTHER" id="PTHR35936">
    <property type="entry name" value="MEMBRANE-BOUND LYTIC MUREIN TRANSGLYCOSYLASE F"/>
    <property type="match status" value="1"/>
</dbReference>
<dbReference type="InterPro" id="IPR001638">
    <property type="entry name" value="Solute-binding_3/MltF_N"/>
</dbReference>
<dbReference type="PANTHER" id="PTHR35936:SF35">
    <property type="entry name" value="L-CYSTINE-BINDING PROTEIN TCYJ"/>
    <property type="match status" value="1"/>
</dbReference>
<evidence type="ECO:0000256" key="2">
    <source>
        <dbReference type="SAM" id="SignalP"/>
    </source>
</evidence>
<organism evidence="4 5">
    <name type="scientific">Ochrobactrum quorumnocens</name>
    <dbReference type="NCBI Taxonomy" id="271865"/>
    <lineage>
        <taxon>Bacteria</taxon>
        <taxon>Pseudomonadati</taxon>
        <taxon>Pseudomonadota</taxon>
        <taxon>Alphaproteobacteria</taxon>
        <taxon>Hyphomicrobiales</taxon>
        <taxon>Brucellaceae</taxon>
        <taxon>Brucella/Ochrobactrum group</taxon>
        <taxon>Ochrobactrum</taxon>
    </lineage>
</organism>
<evidence type="ECO:0000313" key="4">
    <source>
        <dbReference type="EMBL" id="ASV85071.1"/>
    </source>
</evidence>
<name>A0A248UF83_9HYPH</name>
<gene>
    <name evidence="4" type="ORF">CES85_0323</name>
</gene>
<evidence type="ECO:0000313" key="5">
    <source>
        <dbReference type="Proteomes" id="UP000215256"/>
    </source>
</evidence>
<feature type="chain" id="PRO_5012738384" evidence="2">
    <location>
        <begin position="24"/>
        <end position="281"/>
    </location>
</feature>
<dbReference type="SMART" id="SM00062">
    <property type="entry name" value="PBPb"/>
    <property type="match status" value="1"/>
</dbReference>
<feature type="signal peptide" evidence="2">
    <location>
        <begin position="1"/>
        <end position="23"/>
    </location>
</feature>
<sequence>MKRHLLSIAVAAFWLLNSLPSSAQPAPKAPDFFNQKERLALPSLQGLNRLRFVTTLDFPPFNALNDAGQLSGYNVDLAKALCSQMGLSDICQIEAVPWNKLETRLESGDAEAIIAGLSANAQNREKFVFTRAYMRLPARFVAIKANRFSEPASIALRGKNVGVIAGTAHEQVLKSYFPQAVAKPYPDRAALLAALQKGEVDAAFDDGMALSFWLESDQVNDCCSFVDGPYLAPQYLGPGLSIAVAPKNASLASAFNNALQSLQQQGKLTELYLRYFPNSFY</sequence>
<evidence type="ECO:0000259" key="3">
    <source>
        <dbReference type="SMART" id="SM00062"/>
    </source>
</evidence>
<dbReference type="Proteomes" id="UP000215256">
    <property type="component" value="Chromosome 1"/>
</dbReference>
<protein>
    <submittedName>
        <fullName evidence="4">Bacterial extracellular solute-binding, 3 family protein</fullName>
    </submittedName>
</protein>
<reference evidence="4 5" key="1">
    <citation type="submission" date="2017-07" db="EMBL/GenBank/DDBJ databases">
        <title>Phylogenetic study on the rhizospheric bacterium Ochrobactrum sp. A44.</title>
        <authorList>
            <person name="Krzyzanowska D.M."/>
            <person name="Ossowicki A."/>
            <person name="Rajewska M."/>
            <person name="Maciag T."/>
            <person name="Kaczynski Z."/>
            <person name="Czerwicka M."/>
            <person name="Jafra S."/>
        </authorList>
    </citation>
    <scope>NUCLEOTIDE SEQUENCE [LARGE SCALE GENOMIC DNA]</scope>
    <source>
        <strain evidence="4 5">A44</strain>
    </source>
</reference>
<accession>A0A248UF83</accession>
<dbReference type="EMBL" id="CP022604">
    <property type="protein sequence ID" value="ASV85071.1"/>
    <property type="molecule type" value="Genomic_DNA"/>
</dbReference>
<dbReference type="Gene3D" id="3.40.190.10">
    <property type="entry name" value="Periplasmic binding protein-like II"/>
    <property type="match status" value="2"/>
</dbReference>
<dbReference type="KEGG" id="och:CES85_0323"/>
<evidence type="ECO:0000256" key="1">
    <source>
        <dbReference type="ARBA" id="ARBA00022729"/>
    </source>
</evidence>
<dbReference type="AlphaFoldDB" id="A0A248UF83"/>
<dbReference type="Pfam" id="PF00497">
    <property type="entry name" value="SBP_bac_3"/>
    <property type="match status" value="1"/>
</dbReference>